<dbReference type="InterPro" id="IPR001412">
    <property type="entry name" value="aa-tRNA-synth_I_CS"/>
</dbReference>
<feature type="domain" description="Aminoacyl-tRNA synthetase class I anticodon-binding" evidence="10">
    <location>
        <begin position="368"/>
        <end position="436"/>
    </location>
</feature>
<dbReference type="AlphaFoldDB" id="A0A6G8F283"/>
<dbReference type="PANTHER" id="PTHR43311">
    <property type="entry name" value="GLUTAMATE--TRNA LIGASE"/>
    <property type="match status" value="1"/>
</dbReference>
<dbReference type="Pfam" id="PF19269">
    <property type="entry name" value="Anticodon_2"/>
    <property type="match status" value="1"/>
</dbReference>
<dbReference type="SUPFAM" id="SSF52374">
    <property type="entry name" value="Nucleotidylyl transferase"/>
    <property type="match status" value="1"/>
</dbReference>
<dbReference type="Pfam" id="PF00749">
    <property type="entry name" value="tRNA-synt_1c"/>
    <property type="match status" value="1"/>
</dbReference>
<evidence type="ECO:0000256" key="5">
    <source>
        <dbReference type="ARBA" id="ARBA00022840"/>
    </source>
</evidence>
<evidence type="ECO:0000256" key="7">
    <source>
        <dbReference type="ARBA" id="ARBA00023146"/>
    </source>
</evidence>
<reference evidence="11" key="1">
    <citation type="journal article" date="2020" name="J. ISSAAS">
        <title>Lactobacilli and other gastrointestinal microbiota of Peromyscus leucopus, reservoir host for agents of Lyme disease and other zoonoses in North America.</title>
        <authorList>
            <person name="Milovic A."/>
            <person name="Bassam K."/>
            <person name="Shao H."/>
            <person name="Chatzistamou I."/>
            <person name="Tufts D.M."/>
            <person name="Diuk-Wasser M."/>
            <person name="Barbour A.G."/>
        </authorList>
    </citation>
    <scope>NUCLEOTIDE SEQUENCE</scope>
    <source>
        <strain evidence="11">LL90</strain>
    </source>
</reference>
<dbReference type="EC" id="6.1.1.17" evidence="8"/>
<dbReference type="InterPro" id="IPR008925">
    <property type="entry name" value="aa_tRNA-synth_I_cd-bd_sf"/>
</dbReference>
<evidence type="ECO:0000259" key="10">
    <source>
        <dbReference type="Pfam" id="PF19269"/>
    </source>
</evidence>
<dbReference type="InterPro" id="IPR020058">
    <property type="entry name" value="Glu/Gln-tRNA-synth_Ib_cat-dom"/>
</dbReference>
<keyword evidence="7 8" id="KW-0030">Aminoacyl-tRNA synthetase</keyword>
<comment type="catalytic activity">
    <reaction evidence="8">
        <text>tRNA(Glu) + L-glutamate + ATP = L-glutamyl-tRNA(Glu) + AMP + diphosphate</text>
        <dbReference type="Rhea" id="RHEA:23540"/>
        <dbReference type="Rhea" id="RHEA-COMP:9663"/>
        <dbReference type="Rhea" id="RHEA-COMP:9680"/>
        <dbReference type="ChEBI" id="CHEBI:29985"/>
        <dbReference type="ChEBI" id="CHEBI:30616"/>
        <dbReference type="ChEBI" id="CHEBI:33019"/>
        <dbReference type="ChEBI" id="CHEBI:78442"/>
        <dbReference type="ChEBI" id="CHEBI:78520"/>
        <dbReference type="ChEBI" id="CHEBI:456215"/>
        <dbReference type="EC" id="6.1.1.17"/>
    </reaction>
</comment>
<dbReference type="PRINTS" id="PR00987">
    <property type="entry name" value="TRNASYNTHGLU"/>
</dbReference>
<comment type="similarity">
    <text evidence="1 8">Belongs to the class-I aminoacyl-tRNA synthetase family. Glutamate--tRNA ligase type 1 subfamily.</text>
</comment>
<protein>
    <recommendedName>
        <fullName evidence="8">Glutamate--tRNA ligase</fullName>
        <ecNumber evidence="8">6.1.1.17</ecNumber>
    </recommendedName>
    <alternativeName>
        <fullName evidence="8">Glutamyl-tRNA synthetase</fullName>
        <shortName evidence="8">GluRS</shortName>
    </alternativeName>
</protein>
<evidence type="ECO:0000259" key="9">
    <source>
        <dbReference type="Pfam" id="PF00749"/>
    </source>
</evidence>
<dbReference type="InterPro" id="IPR000924">
    <property type="entry name" value="Glu/Gln-tRNA-synth"/>
</dbReference>
<dbReference type="HAMAP" id="MF_00022">
    <property type="entry name" value="Glu_tRNA_synth_type1"/>
    <property type="match status" value="1"/>
</dbReference>
<feature type="short sequence motif" description="'HIGH' region" evidence="8">
    <location>
        <begin position="10"/>
        <end position="20"/>
    </location>
</feature>
<dbReference type="InterPro" id="IPR014729">
    <property type="entry name" value="Rossmann-like_a/b/a_fold"/>
</dbReference>
<evidence type="ECO:0000313" key="11">
    <source>
        <dbReference type="EMBL" id="QIM10400.1"/>
    </source>
</evidence>
<dbReference type="GO" id="GO:0004818">
    <property type="term" value="F:glutamate-tRNA ligase activity"/>
    <property type="evidence" value="ECO:0007669"/>
    <property type="project" value="UniProtKB-UniRule"/>
</dbReference>
<dbReference type="InterPro" id="IPR020751">
    <property type="entry name" value="aa-tRNA-synth_I_codon-bd_sub2"/>
</dbReference>
<evidence type="ECO:0000256" key="3">
    <source>
        <dbReference type="ARBA" id="ARBA00022598"/>
    </source>
</evidence>
<dbReference type="PANTHER" id="PTHR43311:SF2">
    <property type="entry name" value="GLUTAMATE--TRNA LIGASE, MITOCHONDRIAL-RELATED"/>
    <property type="match status" value="1"/>
</dbReference>
<dbReference type="SUPFAM" id="SSF48163">
    <property type="entry name" value="An anticodon-binding domain of class I aminoacyl-tRNA synthetases"/>
    <property type="match status" value="1"/>
</dbReference>
<dbReference type="GO" id="GO:0006424">
    <property type="term" value="P:glutamyl-tRNA aminoacylation"/>
    <property type="evidence" value="ECO:0007669"/>
    <property type="project" value="UniProtKB-UniRule"/>
</dbReference>
<evidence type="ECO:0000256" key="8">
    <source>
        <dbReference type="HAMAP-Rule" id="MF_00022"/>
    </source>
</evidence>
<dbReference type="PROSITE" id="PS00178">
    <property type="entry name" value="AA_TRNA_LIGASE_I"/>
    <property type="match status" value="1"/>
</dbReference>
<dbReference type="GO" id="GO:0000049">
    <property type="term" value="F:tRNA binding"/>
    <property type="evidence" value="ECO:0007669"/>
    <property type="project" value="InterPro"/>
</dbReference>
<dbReference type="Gene3D" id="3.40.50.620">
    <property type="entry name" value="HUPs"/>
    <property type="match status" value="1"/>
</dbReference>
<gene>
    <name evidence="11" type="primary">gltX1</name>
    <name evidence="8" type="synonym">gltX</name>
    <name evidence="11" type="ORF">PlAlph_2920</name>
</gene>
<comment type="caution">
    <text evidence="8">Lacks conserved residue(s) required for the propagation of feature annotation.</text>
</comment>
<keyword evidence="5 8" id="KW-0067">ATP-binding</keyword>
<sequence>MSAIKVRFAPSPTGYMHIGNTRTAIFNWMLSKKLGGEFMLRIDDTDKERSKKEYEDAIRKSLTWLGLEWSSEARQSARFERYHEVTEKLIAAGRIYPCYETAEELDMMRKKLMTKGLPPIYDRGALKLTAEQKAAYEAEGRKPHYRFKLNDGEIVWEDLVRGECRYNGANLSDPVIIRADGSYLYHLPSVIDDCDFGITHIVRGEDHVTNTAAQIQMFEAIGGKIPVFAHLPLLTGQEGKLSKRLGSIGVLDLRARGVEAMAICSYLAKLGTSEAIEPFYDLNSLAQTLDFNKLGRSQPKFSEEDLEHFNTHLIRNLPYASVENRVNVDEAFWNAVRGNLNVVTDCNLWKDICCCPVTPAIEDKEFTALAASLLPAEPWNGDTFNAWINEIKQQTGRKGKMLFHPLRKALTAMDDGPELKILLPLIGYDRVYNRLNGKAA</sequence>
<feature type="short sequence motif" description="'KMSKS' region" evidence="8">
    <location>
        <begin position="240"/>
        <end position="244"/>
    </location>
</feature>
<feature type="domain" description="Glutamyl/glutaminyl-tRNA synthetase class Ib catalytic" evidence="9">
    <location>
        <begin position="4"/>
        <end position="307"/>
    </location>
</feature>
<evidence type="ECO:0000256" key="1">
    <source>
        <dbReference type="ARBA" id="ARBA00007894"/>
    </source>
</evidence>
<dbReference type="EMBL" id="MN990730">
    <property type="protein sequence ID" value="QIM10400.1"/>
    <property type="molecule type" value="Genomic_DNA"/>
</dbReference>
<accession>A0A6G8F283</accession>
<dbReference type="GO" id="GO:0005737">
    <property type="term" value="C:cytoplasm"/>
    <property type="evidence" value="ECO:0007669"/>
    <property type="project" value="UniProtKB-SubCell"/>
</dbReference>
<dbReference type="InterPro" id="IPR045462">
    <property type="entry name" value="aa-tRNA-synth_I_cd-bd"/>
</dbReference>
<comment type="subunit">
    <text evidence="8">Monomer.</text>
</comment>
<dbReference type="NCBIfam" id="TIGR00464">
    <property type="entry name" value="gltX_bact"/>
    <property type="match status" value="1"/>
</dbReference>
<keyword evidence="3 8" id="KW-0436">Ligase</keyword>
<dbReference type="InterPro" id="IPR004527">
    <property type="entry name" value="Glu-tRNA-ligase_bac/mito"/>
</dbReference>
<evidence type="ECO:0000256" key="4">
    <source>
        <dbReference type="ARBA" id="ARBA00022741"/>
    </source>
</evidence>
<keyword evidence="4 8" id="KW-0547">Nucleotide-binding</keyword>
<organism evidence="11">
    <name type="scientific">uncultured Alphaproteobacteria bacterium</name>
    <dbReference type="NCBI Taxonomy" id="91750"/>
    <lineage>
        <taxon>Bacteria</taxon>
        <taxon>Pseudomonadati</taxon>
        <taxon>Pseudomonadota</taxon>
        <taxon>Alphaproteobacteria</taxon>
        <taxon>environmental samples</taxon>
    </lineage>
</organism>
<name>A0A6G8F283_9PROT</name>
<dbReference type="GO" id="GO:0005524">
    <property type="term" value="F:ATP binding"/>
    <property type="evidence" value="ECO:0007669"/>
    <property type="project" value="UniProtKB-UniRule"/>
</dbReference>
<proteinExistence type="inferred from homology"/>
<keyword evidence="6 8" id="KW-0648">Protein biosynthesis</keyword>
<evidence type="ECO:0000256" key="6">
    <source>
        <dbReference type="ARBA" id="ARBA00022917"/>
    </source>
</evidence>
<dbReference type="InterPro" id="IPR049940">
    <property type="entry name" value="GluQ/Sye"/>
</dbReference>
<keyword evidence="2 8" id="KW-0963">Cytoplasm</keyword>
<comment type="subcellular location">
    <subcellularLocation>
        <location evidence="8">Cytoplasm</location>
    </subcellularLocation>
</comment>
<evidence type="ECO:0000256" key="2">
    <source>
        <dbReference type="ARBA" id="ARBA00022490"/>
    </source>
</evidence>
<dbReference type="Gene3D" id="1.10.10.350">
    <property type="match status" value="1"/>
</dbReference>
<comment type="function">
    <text evidence="8">Catalyzes the attachment of glutamate to tRNA(Glu) in a two-step reaction: glutamate is first activated by ATP to form Glu-AMP and then transferred to the acceptor end of tRNA(Glu).</text>
</comment>
<feature type="binding site" evidence="8">
    <location>
        <position position="243"/>
    </location>
    <ligand>
        <name>ATP</name>
        <dbReference type="ChEBI" id="CHEBI:30616"/>
    </ligand>
</feature>